<dbReference type="SUPFAM" id="SSF49899">
    <property type="entry name" value="Concanavalin A-like lectins/glucanases"/>
    <property type="match status" value="1"/>
</dbReference>
<dbReference type="GO" id="GO:0005975">
    <property type="term" value="P:carbohydrate metabolic process"/>
    <property type="evidence" value="ECO:0007669"/>
    <property type="project" value="InterPro"/>
</dbReference>
<evidence type="ECO:0000313" key="2">
    <source>
        <dbReference type="EMBL" id="SMO98487.1"/>
    </source>
</evidence>
<keyword evidence="3" id="KW-1185">Reference proteome</keyword>
<dbReference type="AlphaFoldDB" id="A0A521FQI4"/>
<dbReference type="PROSITE" id="PS51762">
    <property type="entry name" value="GH16_2"/>
    <property type="match status" value="1"/>
</dbReference>
<dbReference type="InterPro" id="IPR000757">
    <property type="entry name" value="Beta-glucanase-like"/>
</dbReference>
<protein>
    <submittedName>
        <fullName evidence="2">Glycosyl hydrolases family 16</fullName>
    </submittedName>
</protein>
<dbReference type="CDD" id="cd00413">
    <property type="entry name" value="Glyco_hydrolase_16"/>
    <property type="match status" value="1"/>
</dbReference>
<dbReference type="EMBL" id="FXTJ01000013">
    <property type="protein sequence ID" value="SMO98487.1"/>
    <property type="molecule type" value="Genomic_DNA"/>
</dbReference>
<dbReference type="GO" id="GO:0004553">
    <property type="term" value="F:hydrolase activity, hydrolyzing O-glycosyl compounds"/>
    <property type="evidence" value="ECO:0007669"/>
    <property type="project" value="InterPro"/>
</dbReference>
<dbReference type="Pfam" id="PF00722">
    <property type="entry name" value="Glyco_hydro_16"/>
    <property type="match status" value="1"/>
</dbReference>
<feature type="domain" description="GH16" evidence="1">
    <location>
        <begin position="16"/>
        <end position="218"/>
    </location>
</feature>
<reference evidence="2 3" key="1">
    <citation type="submission" date="2017-05" db="EMBL/GenBank/DDBJ databases">
        <authorList>
            <person name="Varghese N."/>
            <person name="Submissions S."/>
        </authorList>
    </citation>
    <scope>NUCLEOTIDE SEQUENCE [LARGE SCALE GENOMIC DNA]</scope>
    <source>
        <strain evidence="2 3">DSM 46834</strain>
    </source>
</reference>
<evidence type="ECO:0000259" key="1">
    <source>
        <dbReference type="PROSITE" id="PS51762"/>
    </source>
</evidence>
<sequence length="223" mass="25098">MQEFTTPVARGQWPGDGRGPSAYPQYLSYVDGTSGKYYPSDVLSVHDGVLDWYCHDSKAAAVLPFGYQGFTYGTYTVRMRTDNFPQYHIAFLLWPVTDQWTHELDGPEGETTDTHPYPAVLQSGPQNPTFNPDGSRKVPQSWNDAEFHDYTWQWTRDQVRFYQDGVLVSTATGNIPNQAMRPVLQVEWSNRLGGARPDPSITGHVYVDAVMYDADPNIAVPVV</sequence>
<accession>A0A521FQI4</accession>
<keyword evidence="2" id="KW-0378">Hydrolase</keyword>
<dbReference type="InterPro" id="IPR013320">
    <property type="entry name" value="ConA-like_dom_sf"/>
</dbReference>
<gene>
    <name evidence="2" type="ORF">SAMN06273567_11368</name>
</gene>
<dbReference type="Gene3D" id="2.60.120.200">
    <property type="match status" value="1"/>
</dbReference>
<organism evidence="2 3">
    <name type="scientific">Geodermatophilus aquaeductus</name>
    <dbReference type="NCBI Taxonomy" id="1564161"/>
    <lineage>
        <taxon>Bacteria</taxon>
        <taxon>Bacillati</taxon>
        <taxon>Actinomycetota</taxon>
        <taxon>Actinomycetes</taxon>
        <taxon>Geodermatophilales</taxon>
        <taxon>Geodermatophilaceae</taxon>
        <taxon>Geodermatophilus</taxon>
    </lineage>
</organism>
<proteinExistence type="predicted"/>
<name>A0A521FQI4_9ACTN</name>
<dbReference type="Proteomes" id="UP000317484">
    <property type="component" value="Unassembled WGS sequence"/>
</dbReference>
<dbReference type="RefSeq" id="WP_142460724.1">
    <property type="nucleotide sequence ID" value="NZ_FXTJ01000013.1"/>
</dbReference>
<evidence type="ECO:0000313" key="3">
    <source>
        <dbReference type="Proteomes" id="UP000317484"/>
    </source>
</evidence>